<reference evidence="2" key="4">
    <citation type="submission" date="2015-06" db="UniProtKB">
        <authorList>
            <consortium name="EnsemblMetazoa"/>
        </authorList>
    </citation>
    <scope>IDENTIFICATION</scope>
</reference>
<dbReference type="OMA" id="NGEVCCV"/>
<organism evidence="1">
    <name type="scientific">Anopheles darlingi</name>
    <name type="common">Mosquito</name>
    <dbReference type="NCBI Taxonomy" id="43151"/>
    <lineage>
        <taxon>Eukaryota</taxon>
        <taxon>Metazoa</taxon>
        <taxon>Ecdysozoa</taxon>
        <taxon>Arthropoda</taxon>
        <taxon>Hexapoda</taxon>
        <taxon>Insecta</taxon>
        <taxon>Pterygota</taxon>
        <taxon>Neoptera</taxon>
        <taxon>Endopterygota</taxon>
        <taxon>Diptera</taxon>
        <taxon>Nematocera</taxon>
        <taxon>Culicoidea</taxon>
        <taxon>Culicidae</taxon>
        <taxon>Anophelinae</taxon>
        <taxon>Anopheles</taxon>
    </lineage>
</organism>
<dbReference type="Proteomes" id="UP000000673">
    <property type="component" value="Unassembled WGS sequence"/>
</dbReference>
<dbReference type="EnsemblMetazoa" id="ADAC001002-RA">
    <property type="protein sequence ID" value="ADAC001002-PA"/>
    <property type="gene ID" value="ADAC001002"/>
</dbReference>
<keyword evidence="3" id="KW-1185">Reference proteome</keyword>
<proteinExistence type="predicted"/>
<evidence type="ECO:0000313" key="2">
    <source>
        <dbReference type="EnsemblMetazoa" id="ADAC001002-PA"/>
    </source>
</evidence>
<protein>
    <submittedName>
        <fullName evidence="1 2">Uncharacterized protein</fullName>
    </submittedName>
</protein>
<reference evidence="1 3" key="1">
    <citation type="journal article" date="2010" name="BMC Genomics">
        <title>Combination of measures distinguishes pre-miRNAs from other stem-loops in the genome of the newly sequenced Anopheles darlingi.</title>
        <authorList>
            <person name="Mendes N.D."/>
            <person name="Freitas A.T."/>
            <person name="Vasconcelos A.T."/>
            <person name="Sagot M.F."/>
        </authorList>
    </citation>
    <scope>NUCLEOTIDE SEQUENCE</scope>
</reference>
<dbReference type="VEuPathDB" id="VectorBase:ADAR2_011781"/>
<gene>
    <name evidence="1" type="ORF">AND_001002</name>
</gene>
<evidence type="ECO:0000313" key="3">
    <source>
        <dbReference type="Proteomes" id="UP000000673"/>
    </source>
</evidence>
<dbReference type="HOGENOM" id="CLU_159527_1_0_1"/>
<dbReference type="VEuPathDB" id="VectorBase:ADAC001002"/>
<dbReference type="FunCoup" id="W5JVU4">
    <property type="interactions" value="47"/>
</dbReference>
<accession>W5JVU4</accession>
<dbReference type="EMBL" id="ADMH02000263">
    <property type="protein sequence ID" value="ETN67195.1"/>
    <property type="molecule type" value="Genomic_DNA"/>
</dbReference>
<reference evidence="1" key="3">
    <citation type="journal article" date="2013" name="Nucleic Acids Res.">
        <title>The genome of Anopheles darlingi, the main neotropical malaria vector.</title>
        <authorList>
            <person name="Marinotti O."/>
            <person name="Cerqueira G.C."/>
            <person name="de Almeida L.G."/>
            <person name="Ferro M.I."/>
            <person name="Loreto E.L."/>
            <person name="Zaha A."/>
            <person name="Teixeira S.M."/>
            <person name="Wespiser A.R."/>
            <person name="Almeida E Silva A."/>
            <person name="Schlindwein A.D."/>
            <person name="Pacheco A.C."/>
            <person name="Silva A.L."/>
            <person name="Graveley B.R."/>
            <person name="Walenz B.P."/>
            <person name="Lima Bde A."/>
            <person name="Ribeiro C.A."/>
            <person name="Nunes-Silva C.G."/>
            <person name="de Carvalho C.R."/>
            <person name="Soares C.M."/>
            <person name="de Menezes C.B."/>
            <person name="Matiolli C."/>
            <person name="Caffrey D."/>
            <person name="Araujo D.A."/>
            <person name="de Oliveira D.M."/>
            <person name="Golenbock D."/>
            <person name="Grisard E.C."/>
            <person name="Fantinatti-Garboggini F."/>
            <person name="de Carvalho F.M."/>
            <person name="Barcellos F.G."/>
            <person name="Prosdocimi F."/>
            <person name="May G."/>
            <person name="Azevedo Junior G.M."/>
            <person name="Guimaraes G.M."/>
            <person name="Goldman G.H."/>
            <person name="Padilha I.Q."/>
            <person name="Batista Jda S."/>
            <person name="Ferro J.A."/>
            <person name="Ribeiro J.M."/>
            <person name="Fietto J.L."/>
            <person name="Dabbas K.M."/>
            <person name="Cerdeira L."/>
            <person name="Agnez-Lima L.F."/>
            <person name="Brocchi M."/>
            <person name="de Carvalho M.O."/>
            <person name="Teixeira Mde M."/>
            <person name="Diniz Maia Mde M."/>
            <person name="Goldman M.H."/>
            <person name="Cruz Schneider M.P."/>
            <person name="Felipe M.S."/>
            <person name="Hungria M."/>
            <person name="Nicolas M.F."/>
            <person name="Pereira M."/>
            <person name="Montes M.A."/>
            <person name="Cantao M.E."/>
            <person name="Vincentz M."/>
            <person name="Rafael M.S."/>
            <person name="Silverman N."/>
            <person name="Stoco P.H."/>
            <person name="Souza R.C."/>
            <person name="Vicentini R."/>
            <person name="Gazzinelli R.T."/>
            <person name="Neves Rde O."/>
            <person name="Silva R."/>
            <person name="Astolfi-Filho S."/>
            <person name="Maciel T.E."/>
            <person name="Urmenyi T.P."/>
            <person name="Tadei W.P."/>
            <person name="Camargo E.P."/>
            <person name="de Vasconcelos A.T."/>
        </authorList>
    </citation>
    <scope>NUCLEOTIDE SEQUENCE</scope>
</reference>
<dbReference type="AlphaFoldDB" id="W5JVU4"/>
<sequence>MKPYLGVKLYKMERPCAMLGGFCVQTSECNHRPANSGLCPENGHLGVDCCYEVKPASNLTCHEYRGACMDRCAESLQRPAADCTDGQRCCVLVG</sequence>
<dbReference type="eggNOG" id="ENOG502T7ZI">
    <property type="taxonomic scope" value="Eukaryota"/>
</dbReference>
<evidence type="ECO:0000313" key="1">
    <source>
        <dbReference type="EMBL" id="ETN67195.1"/>
    </source>
</evidence>
<reference evidence="1" key="2">
    <citation type="submission" date="2010-05" db="EMBL/GenBank/DDBJ databases">
        <authorList>
            <person name="Almeida L.G."/>
            <person name="Nicolas M.F."/>
            <person name="Souza R.C."/>
            <person name="Vasconcelos A.T.R."/>
        </authorList>
    </citation>
    <scope>NUCLEOTIDE SEQUENCE</scope>
</reference>
<name>W5JVU4_ANODA</name>